<dbReference type="CDD" id="cd01062">
    <property type="entry name" value="RNase_T2_prok"/>
    <property type="match status" value="1"/>
</dbReference>
<evidence type="ECO:0000313" key="3">
    <source>
        <dbReference type="EMBL" id="MDO6963722.1"/>
    </source>
</evidence>
<protein>
    <submittedName>
        <fullName evidence="3">Ribonuclease</fullName>
    </submittedName>
</protein>
<dbReference type="RefSeq" id="WP_304375635.1">
    <property type="nucleotide sequence ID" value="NZ_JAUOZU010000006.1"/>
</dbReference>
<sequence>MERTARRSAEMGLSAIFRTVLAAVILVATSFSARAESPGNFDFYVLSLSWSPTWCADNDPGGRTRQCDGSRRYGFVVHGLWPQNERSWPEFCDSREPDRVPETLVRPHFDIIPSMGLAGHEWRKHGTCSGLGQAAYFRLIRQAYDGIRLPPLLFKGDIARNVAVKDLETQFIRSNPGLTPEAIAVGCDGGKLSEIRICMTRSLKFRDCDEVDRKGCRMRTVSIPPIP</sequence>
<comment type="similarity">
    <text evidence="1 2">Belongs to the RNase T2 family.</text>
</comment>
<dbReference type="PROSITE" id="PS00530">
    <property type="entry name" value="RNASE_T2_1"/>
    <property type="match status" value="1"/>
</dbReference>
<dbReference type="InterPro" id="IPR039378">
    <property type="entry name" value="RNase_T2_prok"/>
</dbReference>
<name>A0ABT8YJ43_9HYPH</name>
<organism evidence="3 4">
    <name type="scientific">Rhizobium alvei</name>
    <dbReference type="NCBI Taxonomy" id="1132659"/>
    <lineage>
        <taxon>Bacteria</taxon>
        <taxon>Pseudomonadati</taxon>
        <taxon>Pseudomonadota</taxon>
        <taxon>Alphaproteobacteria</taxon>
        <taxon>Hyphomicrobiales</taxon>
        <taxon>Rhizobiaceae</taxon>
        <taxon>Rhizobium/Agrobacterium group</taxon>
        <taxon>Rhizobium</taxon>
    </lineage>
</organism>
<dbReference type="SUPFAM" id="SSF55895">
    <property type="entry name" value="Ribonuclease Rh-like"/>
    <property type="match status" value="1"/>
</dbReference>
<dbReference type="InterPro" id="IPR018188">
    <property type="entry name" value="RNase_T2_His_AS_1"/>
</dbReference>
<dbReference type="PANTHER" id="PTHR11240">
    <property type="entry name" value="RIBONUCLEASE T2"/>
    <property type="match status" value="1"/>
</dbReference>
<dbReference type="InterPro" id="IPR001568">
    <property type="entry name" value="RNase_T2-like"/>
</dbReference>
<proteinExistence type="inferred from homology"/>
<dbReference type="EMBL" id="JAUOZU010000006">
    <property type="protein sequence ID" value="MDO6963722.1"/>
    <property type="molecule type" value="Genomic_DNA"/>
</dbReference>
<reference evidence="3" key="1">
    <citation type="journal article" date="2015" name="Int. J. Syst. Evol. Microbiol.">
        <title>Rhizobium alvei sp. nov., isolated from a freshwater river.</title>
        <authorList>
            <person name="Sheu S.Y."/>
            <person name="Huang H.W."/>
            <person name="Young C.C."/>
            <person name="Chen W.M."/>
        </authorList>
    </citation>
    <scope>NUCLEOTIDE SEQUENCE</scope>
    <source>
        <strain evidence="3">TNR-22</strain>
    </source>
</reference>
<dbReference type="PANTHER" id="PTHR11240:SF22">
    <property type="entry name" value="RIBONUCLEASE T2"/>
    <property type="match status" value="1"/>
</dbReference>
<dbReference type="Pfam" id="PF00445">
    <property type="entry name" value="Ribonuclease_T2"/>
    <property type="match status" value="1"/>
</dbReference>
<dbReference type="InterPro" id="IPR036430">
    <property type="entry name" value="RNase_T2-like_sf"/>
</dbReference>
<accession>A0ABT8YJ43</accession>
<evidence type="ECO:0000256" key="2">
    <source>
        <dbReference type="RuleBase" id="RU004328"/>
    </source>
</evidence>
<reference evidence="3" key="2">
    <citation type="submission" date="2023-07" db="EMBL/GenBank/DDBJ databases">
        <authorList>
            <person name="Shen H."/>
        </authorList>
    </citation>
    <scope>NUCLEOTIDE SEQUENCE</scope>
    <source>
        <strain evidence="3">TNR-22</strain>
    </source>
</reference>
<dbReference type="Proteomes" id="UP001174932">
    <property type="component" value="Unassembled WGS sequence"/>
</dbReference>
<gene>
    <name evidence="3" type="ORF">Q4481_07115</name>
</gene>
<evidence type="ECO:0000256" key="1">
    <source>
        <dbReference type="ARBA" id="ARBA00007469"/>
    </source>
</evidence>
<dbReference type="Gene3D" id="3.90.730.10">
    <property type="entry name" value="Ribonuclease T2-like"/>
    <property type="match status" value="1"/>
</dbReference>
<keyword evidence="4" id="KW-1185">Reference proteome</keyword>
<comment type="caution">
    <text evidence="3">The sequence shown here is derived from an EMBL/GenBank/DDBJ whole genome shotgun (WGS) entry which is preliminary data.</text>
</comment>
<evidence type="ECO:0000313" key="4">
    <source>
        <dbReference type="Proteomes" id="UP001174932"/>
    </source>
</evidence>